<protein>
    <submittedName>
        <fullName evidence="2">Uncharacterized protein</fullName>
    </submittedName>
</protein>
<feature type="compositionally biased region" description="Polar residues" evidence="1">
    <location>
        <begin position="99"/>
        <end position="110"/>
    </location>
</feature>
<feature type="compositionally biased region" description="Basic and acidic residues" evidence="1">
    <location>
        <begin position="261"/>
        <end position="280"/>
    </location>
</feature>
<organism evidence="2 3">
    <name type="scientific">Truncatella angustata</name>
    <dbReference type="NCBI Taxonomy" id="152316"/>
    <lineage>
        <taxon>Eukaryota</taxon>
        <taxon>Fungi</taxon>
        <taxon>Dikarya</taxon>
        <taxon>Ascomycota</taxon>
        <taxon>Pezizomycotina</taxon>
        <taxon>Sordariomycetes</taxon>
        <taxon>Xylariomycetidae</taxon>
        <taxon>Amphisphaeriales</taxon>
        <taxon>Sporocadaceae</taxon>
        <taxon>Truncatella</taxon>
    </lineage>
</organism>
<gene>
    <name evidence="2" type="ORF">BKA67DRAFT_540659</name>
</gene>
<comment type="caution">
    <text evidence="2">The sequence shown here is derived from an EMBL/GenBank/DDBJ whole genome shotgun (WGS) entry which is preliminary data.</text>
</comment>
<accession>A0A9P8UAE2</accession>
<feature type="region of interest" description="Disordered" evidence="1">
    <location>
        <begin position="90"/>
        <end position="122"/>
    </location>
</feature>
<reference evidence="2" key="1">
    <citation type="journal article" date="2021" name="Nat. Commun.">
        <title>Genetic determinants of endophytism in the Arabidopsis root mycobiome.</title>
        <authorList>
            <person name="Mesny F."/>
            <person name="Miyauchi S."/>
            <person name="Thiergart T."/>
            <person name="Pickel B."/>
            <person name="Atanasova L."/>
            <person name="Karlsson M."/>
            <person name="Huettel B."/>
            <person name="Barry K.W."/>
            <person name="Haridas S."/>
            <person name="Chen C."/>
            <person name="Bauer D."/>
            <person name="Andreopoulos W."/>
            <person name="Pangilinan J."/>
            <person name="LaButti K."/>
            <person name="Riley R."/>
            <person name="Lipzen A."/>
            <person name="Clum A."/>
            <person name="Drula E."/>
            <person name="Henrissat B."/>
            <person name="Kohler A."/>
            <person name="Grigoriev I.V."/>
            <person name="Martin F.M."/>
            <person name="Hacquard S."/>
        </authorList>
    </citation>
    <scope>NUCLEOTIDE SEQUENCE</scope>
    <source>
        <strain evidence="2">MPI-SDFR-AT-0073</strain>
    </source>
</reference>
<sequence length="286" mass="32421">MHDAVLPSSPSCQIFADRLPQWTLPDLSRKWSDRNPKPPIVVYYPHFLTSEIDHGIVDCVAFYGDSIISRAYSILAALWTMLRVRIEERTSKPGRPTPRLQSGESESLSNHARHAASAPMNYHSSVRKRWSSIDTTRLPGTGKNATMLRISLWAIRDYAMTMRRKRVDGGAAARCKEGLNLFGPPSISSSYRSQINVCTPPRNHTDHTSDDALYLRENDDNLGHTSDQHYVDGEPRGRPAKRRCAICHMPWNPRQEQTLRAGKEQDQSGEDIATRLDRTPRGVRQH</sequence>
<dbReference type="RefSeq" id="XP_045953723.1">
    <property type="nucleotide sequence ID" value="XM_046100805.1"/>
</dbReference>
<dbReference type="GeneID" id="70129697"/>
<dbReference type="Proteomes" id="UP000758603">
    <property type="component" value="Unassembled WGS sequence"/>
</dbReference>
<dbReference type="EMBL" id="JAGPXC010000009">
    <property type="protein sequence ID" value="KAH6647209.1"/>
    <property type="molecule type" value="Genomic_DNA"/>
</dbReference>
<name>A0A9P8UAE2_9PEZI</name>
<proteinExistence type="predicted"/>
<keyword evidence="3" id="KW-1185">Reference proteome</keyword>
<dbReference type="OrthoDB" id="7318948at2759"/>
<dbReference type="AlphaFoldDB" id="A0A9P8UAE2"/>
<evidence type="ECO:0000256" key="1">
    <source>
        <dbReference type="SAM" id="MobiDB-lite"/>
    </source>
</evidence>
<feature type="region of interest" description="Disordered" evidence="1">
    <location>
        <begin position="255"/>
        <end position="286"/>
    </location>
</feature>
<evidence type="ECO:0000313" key="2">
    <source>
        <dbReference type="EMBL" id="KAH6647209.1"/>
    </source>
</evidence>
<evidence type="ECO:0000313" key="3">
    <source>
        <dbReference type="Proteomes" id="UP000758603"/>
    </source>
</evidence>